<evidence type="ECO:0000313" key="1">
    <source>
        <dbReference type="EMBL" id="DAD72400.1"/>
    </source>
</evidence>
<protein>
    <submittedName>
        <fullName evidence="1">Uncharacterized protein</fullName>
    </submittedName>
</protein>
<sequence>MNEEELKSLALQLHKAQIQEYPWVSADPEDAESYIRTYGDTNVHLYYDYLLANGIGEVTE</sequence>
<accession>A0A8S5LRA7</accession>
<proteinExistence type="predicted"/>
<organism evidence="1">
    <name type="scientific">Myoviridae sp. ctfJc17</name>
    <dbReference type="NCBI Taxonomy" id="2827612"/>
    <lineage>
        <taxon>Viruses</taxon>
        <taxon>Duplodnaviria</taxon>
        <taxon>Heunggongvirae</taxon>
        <taxon>Uroviricota</taxon>
        <taxon>Caudoviricetes</taxon>
    </lineage>
</organism>
<dbReference type="EMBL" id="BK015898">
    <property type="protein sequence ID" value="DAD72400.1"/>
    <property type="molecule type" value="Genomic_DNA"/>
</dbReference>
<name>A0A8S5LRA7_9CAUD</name>
<reference evidence="1" key="1">
    <citation type="journal article" date="2021" name="Proc. Natl. Acad. Sci. U.S.A.">
        <title>A Catalog of Tens of Thousands of Viruses from Human Metagenomes Reveals Hidden Associations with Chronic Diseases.</title>
        <authorList>
            <person name="Tisza M.J."/>
            <person name="Buck C.B."/>
        </authorList>
    </citation>
    <scope>NUCLEOTIDE SEQUENCE</scope>
    <source>
        <strain evidence="1">CtfJc17</strain>
    </source>
</reference>